<proteinExistence type="predicted"/>
<accession>A0A2H3BQU6</accession>
<gene>
    <name evidence="1" type="ORF">ARMSODRAFT_975835</name>
</gene>
<evidence type="ECO:0000313" key="2">
    <source>
        <dbReference type="Proteomes" id="UP000218334"/>
    </source>
</evidence>
<dbReference type="Proteomes" id="UP000218334">
    <property type="component" value="Unassembled WGS sequence"/>
</dbReference>
<protein>
    <submittedName>
        <fullName evidence="1">Uncharacterized protein</fullName>
    </submittedName>
</protein>
<sequence>MSANISQTTMLVDWTIERDTCHSNCTEVNIFFDTNLFPKDARREDITYSNNRPSDPIFVLNVTNWNLGTNNYVSRDSDATFRTELIIYSVYDNTRNALQHSHASLLYYPFDRYNSEIFAYAQDASMNESVSLALNSEARLIVPSFSGLKIATEITGEDITYWEDLGPANEMVDVIVTLLLEYGNPASCRAC</sequence>
<name>A0A2H3BQU6_9AGAR</name>
<keyword evidence="2" id="KW-1185">Reference proteome</keyword>
<dbReference type="AlphaFoldDB" id="A0A2H3BQU6"/>
<organism evidence="1 2">
    <name type="scientific">Armillaria solidipes</name>
    <dbReference type="NCBI Taxonomy" id="1076256"/>
    <lineage>
        <taxon>Eukaryota</taxon>
        <taxon>Fungi</taxon>
        <taxon>Dikarya</taxon>
        <taxon>Basidiomycota</taxon>
        <taxon>Agaricomycotina</taxon>
        <taxon>Agaricomycetes</taxon>
        <taxon>Agaricomycetidae</taxon>
        <taxon>Agaricales</taxon>
        <taxon>Marasmiineae</taxon>
        <taxon>Physalacriaceae</taxon>
        <taxon>Armillaria</taxon>
    </lineage>
</organism>
<evidence type="ECO:0000313" key="1">
    <source>
        <dbReference type="EMBL" id="PBK68428.1"/>
    </source>
</evidence>
<reference evidence="2" key="1">
    <citation type="journal article" date="2017" name="Nat. Ecol. Evol.">
        <title>Genome expansion and lineage-specific genetic innovations in the forest pathogenic fungi Armillaria.</title>
        <authorList>
            <person name="Sipos G."/>
            <person name="Prasanna A.N."/>
            <person name="Walter M.C."/>
            <person name="O'Connor E."/>
            <person name="Balint B."/>
            <person name="Krizsan K."/>
            <person name="Kiss B."/>
            <person name="Hess J."/>
            <person name="Varga T."/>
            <person name="Slot J."/>
            <person name="Riley R."/>
            <person name="Boka B."/>
            <person name="Rigling D."/>
            <person name="Barry K."/>
            <person name="Lee J."/>
            <person name="Mihaltcheva S."/>
            <person name="LaButti K."/>
            <person name="Lipzen A."/>
            <person name="Waldron R."/>
            <person name="Moloney N.M."/>
            <person name="Sperisen C."/>
            <person name="Kredics L."/>
            <person name="Vagvoelgyi C."/>
            <person name="Patrignani A."/>
            <person name="Fitzpatrick D."/>
            <person name="Nagy I."/>
            <person name="Doyle S."/>
            <person name="Anderson J.B."/>
            <person name="Grigoriev I.V."/>
            <person name="Gueldener U."/>
            <person name="Muensterkoetter M."/>
            <person name="Nagy L.G."/>
        </authorList>
    </citation>
    <scope>NUCLEOTIDE SEQUENCE [LARGE SCALE GENOMIC DNA]</scope>
    <source>
        <strain evidence="2">28-4</strain>
    </source>
</reference>
<dbReference type="EMBL" id="KZ293432">
    <property type="protein sequence ID" value="PBK68428.1"/>
    <property type="molecule type" value="Genomic_DNA"/>
</dbReference>